<feature type="region of interest" description="Disordered" evidence="9">
    <location>
        <begin position="25"/>
        <end position="45"/>
    </location>
</feature>
<feature type="compositionally biased region" description="Low complexity" evidence="9">
    <location>
        <begin position="34"/>
        <end position="45"/>
    </location>
</feature>
<evidence type="ECO:0000259" key="12">
    <source>
        <dbReference type="Pfam" id="PF16187"/>
    </source>
</evidence>
<organism evidence="14 15">
    <name type="scientific">Encephalitozoon hellem</name>
    <name type="common">Microsporidian parasite</name>
    <dbReference type="NCBI Taxonomy" id="27973"/>
    <lineage>
        <taxon>Eukaryota</taxon>
        <taxon>Fungi</taxon>
        <taxon>Fungi incertae sedis</taxon>
        <taxon>Microsporidia</taxon>
        <taxon>Unikaryonidae</taxon>
        <taxon>Encephalitozoon</taxon>
    </lineage>
</organism>
<evidence type="ECO:0000259" key="10">
    <source>
        <dbReference type="Pfam" id="PF00675"/>
    </source>
</evidence>
<keyword evidence="6" id="KW-0482">Metalloprotease</keyword>
<evidence type="ECO:0000256" key="1">
    <source>
        <dbReference type="ARBA" id="ARBA00007261"/>
    </source>
</evidence>
<keyword evidence="8" id="KW-0175">Coiled coil</keyword>
<dbReference type="Pfam" id="PF16187">
    <property type="entry name" value="Peptidase_M16_M"/>
    <property type="match status" value="1"/>
</dbReference>
<feature type="domain" description="Coenzyme PQQ synthesis protein F-like C-terminal lobe" evidence="13">
    <location>
        <begin position="777"/>
        <end position="872"/>
    </location>
</feature>
<evidence type="ECO:0000256" key="6">
    <source>
        <dbReference type="ARBA" id="ARBA00023049"/>
    </source>
</evidence>
<dbReference type="PANTHER" id="PTHR43690:SF18">
    <property type="entry name" value="INSULIN-DEGRADING ENZYME-RELATED"/>
    <property type="match status" value="1"/>
</dbReference>
<gene>
    <name evidence="14" type="ORF">PFJ87_06g00970</name>
</gene>
<dbReference type="PROSITE" id="PS00143">
    <property type="entry name" value="INSULINASE"/>
    <property type="match status" value="1"/>
</dbReference>
<evidence type="ECO:0000313" key="15">
    <source>
        <dbReference type="Proteomes" id="UP001217963"/>
    </source>
</evidence>
<name>A0ABY8CNL1_ENCHE</name>
<dbReference type="Pfam" id="PF00675">
    <property type="entry name" value="Peptidase_M16"/>
    <property type="match status" value="1"/>
</dbReference>
<dbReference type="InterPro" id="IPR054734">
    <property type="entry name" value="PqqF-like_C_4"/>
</dbReference>
<dbReference type="PANTHER" id="PTHR43690">
    <property type="entry name" value="NARDILYSIN"/>
    <property type="match status" value="1"/>
</dbReference>
<evidence type="ECO:0000256" key="5">
    <source>
        <dbReference type="ARBA" id="ARBA00022833"/>
    </source>
</evidence>
<keyword evidence="15" id="KW-1185">Reference proteome</keyword>
<keyword evidence="2" id="KW-0645">Protease</keyword>
<dbReference type="Proteomes" id="UP001217963">
    <property type="component" value="Chromosome VI"/>
</dbReference>
<dbReference type="Pfam" id="PF22456">
    <property type="entry name" value="PqqF-like_C_4"/>
    <property type="match status" value="1"/>
</dbReference>
<keyword evidence="4" id="KW-0378">Hydrolase</keyword>
<comment type="similarity">
    <text evidence="1 7">Belongs to the peptidase M16 family.</text>
</comment>
<evidence type="ECO:0000256" key="7">
    <source>
        <dbReference type="RuleBase" id="RU004447"/>
    </source>
</evidence>
<keyword evidence="3" id="KW-0479">Metal-binding</keyword>
<dbReference type="InterPro" id="IPR001431">
    <property type="entry name" value="Pept_M16_Zn_BS"/>
</dbReference>
<dbReference type="InterPro" id="IPR007863">
    <property type="entry name" value="Peptidase_M16_C"/>
</dbReference>
<accession>A0ABY8CNL1</accession>
<proteinExistence type="inferred from homology"/>
<evidence type="ECO:0000256" key="2">
    <source>
        <dbReference type="ARBA" id="ARBA00022670"/>
    </source>
</evidence>
<protein>
    <submittedName>
        <fullName evidence="14">Secreted/periplasmic Zn-dependent insulinase-like peptidase</fullName>
    </submittedName>
</protein>
<feature type="domain" description="Peptidase M16 middle/third" evidence="12">
    <location>
        <begin position="415"/>
        <end position="496"/>
    </location>
</feature>
<dbReference type="InterPro" id="IPR050626">
    <property type="entry name" value="Peptidase_M16"/>
</dbReference>
<dbReference type="InterPro" id="IPR011765">
    <property type="entry name" value="Pept_M16_N"/>
</dbReference>
<evidence type="ECO:0000256" key="4">
    <source>
        <dbReference type="ARBA" id="ARBA00022801"/>
    </source>
</evidence>
<dbReference type="Pfam" id="PF05193">
    <property type="entry name" value="Peptidase_M16_C"/>
    <property type="match status" value="1"/>
</dbReference>
<dbReference type="InterPro" id="IPR032632">
    <property type="entry name" value="Peptidase_M16_M"/>
</dbReference>
<dbReference type="Gene3D" id="3.30.830.10">
    <property type="entry name" value="Metalloenzyme, LuxS/M16 peptidase-like"/>
    <property type="match status" value="4"/>
</dbReference>
<feature type="domain" description="Peptidase M16 N-terminal" evidence="10">
    <location>
        <begin position="71"/>
        <end position="184"/>
    </location>
</feature>
<dbReference type="SUPFAM" id="SSF63411">
    <property type="entry name" value="LuxS/MPP-like metallohydrolase"/>
    <property type="match status" value="4"/>
</dbReference>
<evidence type="ECO:0000256" key="8">
    <source>
        <dbReference type="SAM" id="Coils"/>
    </source>
</evidence>
<keyword evidence="5" id="KW-0862">Zinc</keyword>
<feature type="domain" description="Peptidase M16 C-terminal" evidence="11">
    <location>
        <begin position="227"/>
        <end position="409"/>
    </location>
</feature>
<evidence type="ECO:0000259" key="13">
    <source>
        <dbReference type="Pfam" id="PF22456"/>
    </source>
</evidence>
<evidence type="ECO:0000256" key="3">
    <source>
        <dbReference type="ARBA" id="ARBA00022723"/>
    </source>
</evidence>
<feature type="coiled-coil region" evidence="8">
    <location>
        <begin position="813"/>
        <end position="840"/>
    </location>
</feature>
<sequence>MFRGHYQEVTPISGNNTGKILTINKGSGKTPMVSSNTSSKLPKSSRAVRKSLADTMEYEHVEMPNGINGLIISDPGLDKCSCAVSVKVGSLDNPESAQGLAHFLEHMLFMGTEKYPDEDEFTGFLSKNNGGYNATTYGETTIYYFDIAPEAFEEGVDRLADFFKTPLLKQDSVEREVSAVHSEFCNGLGSDDWRIWRMIGRCCKKDVPMSKFSTGNYDTLRREGIWEEMKEFWRTKYSCDKMCVVIYGNKSPGELKELLKKFEGVPKGREEKKCPGEGTKQDLEGRLDIFDPEYTNRWIRVEPIADTRSVVVSMTAESGYKIFKNNPYECITEMILREDPKGFACRVKDKGLALDVECEVDDYTDYSLIIVTIHLSEAGSKRTRDVVLELVNYIRGMKITPREYAELKKRSEYVFRYKEGDKPMYQTQKIAKNMQFYPVENVLDKDHCFERFDSSEMERIIKRMGNFSEWLVFYVAKDAGAFDMCEEIYKVRYGVGDRILEEKDIDANPLEEGEVAEWKEGRLESSEGGTGILSREFPGGKINFLFDDTYKVPKVFIGYLVRTENMSKGDKVNTMFLIENAKSQFFRRYDGYLHGTGVDITVQIEHYGIEICIECFNHMSVEVSQKFFDVLFGEPEGSRKHLIKENIRKELEMMRNNRPFRRCMEGMKQMRIPENMLAEETMERLGSVDTGYKMSRKFFLEMFAIGNMRFSDAEKIFNHVLSKQEEVYDYKKKELLDGKYRCDVNTSDKVNNACALSYYCGKYGNHADAAMTHFVHQSCMSMFFDDLRTKEELGYVVFSRVIHLDDEQYITFLVQSEKDVEFLEKRIRKFVEDLDKYFREMSESQLKEFKNGVVSFFKEKKKNFEIYSASIWNKYLRGVVDLKYEDKAAEAVSRISREDLSIGKIFGPVYVSRVFAH</sequence>
<dbReference type="InterPro" id="IPR011249">
    <property type="entry name" value="Metalloenz_LuxS/M16"/>
</dbReference>
<evidence type="ECO:0000259" key="11">
    <source>
        <dbReference type="Pfam" id="PF05193"/>
    </source>
</evidence>
<evidence type="ECO:0000313" key="14">
    <source>
        <dbReference type="EMBL" id="WEL38830.1"/>
    </source>
</evidence>
<dbReference type="EMBL" id="CP119067">
    <property type="protein sequence ID" value="WEL38830.1"/>
    <property type="molecule type" value="Genomic_DNA"/>
</dbReference>
<reference evidence="14 15" key="1">
    <citation type="submission" date="2023-02" db="EMBL/GenBank/DDBJ databases">
        <title>Encephalitozoon hellem ATCC 50451 complete genome.</title>
        <authorList>
            <person name="Mascarenhas dos Santos A.C."/>
            <person name="Julian A.T."/>
            <person name="Pombert J.-F."/>
        </authorList>
    </citation>
    <scope>NUCLEOTIDE SEQUENCE [LARGE SCALE GENOMIC DNA]</scope>
    <source>
        <strain evidence="14 15">ATCC 50451</strain>
    </source>
</reference>
<evidence type="ECO:0000256" key="9">
    <source>
        <dbReference type="SAM" id="MobiDB-lite"/>
    </source>
</evidence>